<evidence type="ECO:0000259" key="5">
    <source>
        <dbReference type="Pfam" id="PF22025"/>
    </source>
</evidence>
<protein>
    <recommendedName>
        <fullName evidence="3">Probable tRNA sulfurtransferase</fullName>
        <ecNumber evidence="3">2.8.1.4</ecNumber>
    </recommendedName>
    <alternativeName>
        <fullName evidence="3">Sulfur carrier protein ThiS sulfurtransferase</fullName>
    </alternativeName>
    <alternativeName>
        <fullName evidence="3">Thiamine biosynthesis protein ThiI</fullName>
    </alternativeName>
    <alternativeName>
        <fullName evidence="3">tRNA 4-thiouridine synthase</fullName>
    </alternativeName>
</protein>
<dbReference type="GO" id="GO:0005524">
    <property type="term" value="F:ATP binding"/>
    <property type="evidence" value="ECO:0007669"/>
    <property type="project" value="UniProtKB-UniRule"/>
</dbReference>
<keyword evidence="7" id="KW-1185">Reference proteome</keyword>
<comment type="caution">
    <text evidence="3">Lacks conserved residue(s) required for the propagation of feature annotation.</text>
</comment>
<dbReference type="GO" id="GO:0002937">
    <property type="term" value="P:tRNA 4-thiouridine biosynthesis"/>
    <property type="evidence" value="ECO:0007669"/>
    <property type="project" value="TreeGrafter"/>
</dbReference>
<feature type="binding site" evidence="3">
    <location>
        <begin position="176"/>
        <end position="177"/>
    </location>
    <ligand>
        <name>ATP</name>
        <dbReference type="ChEBI" id="CHEBI:30616"/>
    </ligand>
</feature>
<dbReference type="InterPro" id="IPR020536">
    <property type="entry name" value="ThiI_AANH"/>
</dbReference>
<comment type="catalytic activity">
    <reaction evidence="3">
        <text>[ThiI sulfur-carrier protein]-S-sulfanyl-L-cysteine + a uridine in tRNA + 2 reduced [2Fe-2S]-[ferredoxin] + ATP + H(+) = [ThiI sulfur-carrier protein]-L-cysteine + a 4-thiouridine in tRNA + 2 oxidized [2Fe-2S]-[ferredoxin] + AMP + diphosphate</text>
        <dbReference type="Rhea" id="RHEA:24176"/>
        <dbReference type="Rhea" id="RHEA-COMP:10000"/>
        <dbReference type="Rhea" id="RHEA-COMP:10001"/>
        <dbReference type="Rhea" id="RHEA-COMP:13337"/>
        <dbReference type="Rhea" id="RHEA-COMP:13338"/>
        <dbReference type="Rhea" id="RHEA-COMP:13339"/>
        <dbReference type="Rhea" id="RHEA-COMP:13340"/>
        <dbReference type="ChEBI" id="CHEBI:15378"/>
        <dbReference type="ChEBI" id="CHEBI:29950"/>
        <dbReference type="ChEBI" id="CHEBI:30616"/>
        <dbReference type="ChEBI" id="CHEBI:33019"/>
        <dbReference type="ChEBI" id="CHEBI:33737"/>
        <dbReference type="ChEBI" id="CHEBI:33738"/>
        <dbReference type="ChEBI" id="CHEBI:61963"/>
        <dbReference type="ChEBI" id="CHEBI:65315"/>
        <dbReference type="ChEBI" id="CHEBI:136798"/>
        <dbReference type="ChEBI" id="CHEBI:456215"/>
        <dbReference type="EC" id="2.8.1.4"/>
    </reaction>
</comment>
<dbReference type="OrthoDB" id="372227at2157"/>
<feature type="domain" description="ThiI ferredoxin-like" evidence="5">
    <location>
        <begin position="4"/>
        <end position="75"/>
    </location>
</feature>
<dbReference type="SUPFAM" id="SSF52402">
    <property type="entry name" value="Adenine nucleotide alpha hydrolases-like"/>
    <property type="match status" value="1"/>
</dbReference>
<evidence type="ECO:0000256" key="3">
    <source>
        <dbReference type="HAMAP-Rule" id="MF_00021"/>
    </source>
</evidence>
<evidence type="ECO:0000256" key="1">
    <source>
        <dbReference type="ARBA" id="ARBA00022741"/>
    </source>
</evidence>
<dbReference type="EC" id="2.8.1.4" evidence="3"/>
<evidence type="ECO:0000313" key="7">
    <source>
        <dbReference type="Proteomes" id="UP000197679"/>
    </source>
</evidence>
<dbReference type="RefSeq" id="WP_088819639.1">
    <property type="nucleotide sequence ID" value="NZ_CP019964.1"/>
</dbReference>
<keyword evidence="2 3" id="KW-0067">ATP-binding</keyword>
<dbReference type="Gene3D" id="3.30.2130.30">
    <property type="match status" value="1"/>
</dbReference>
<dbReference type="GO" id="GO:0004810">
    <property type="term" value="F:CCA tRNA nucleotidyltransferase activity"/>
    <property type="evidence" value="ECO:0007669"/>
    <property type="project" value="InterPro"/>
</dbReference>
<feature type="binding site" evidence="3">
    <location>
        <position position="257"/>
    </location>
    <ligand>
        <name>ATP</name>
        <dbReference type="ChEBI" id="CHEBI:30616"/>
    </ligand>
</feature>
<comment type="catalytic activity">
    <reaction evidence="3">
        <text>[ThiS sulfur-carrier protein]-C-terminal Gly-Gly-AMP + S-sulfanyl-L-cysteinyl-[cysteine desulfurase] + AH2 = [ThiS sulfur-carrier protein]-C-terminal-Gly-aminoethanethioate + L-cysteinyl-[cysteine desulfurase] + A + AMP + 2 H(+)</text>
        <dbReference type="Rhea" id="RHEA:43340"/>
        <dbReference type="Rhea" id="RHEA-COMP:12157"/>
        <dbReference type="Rhea" id="RHEA-COMP:12158"/>
        <dbReference type="Rhea" id="RHEA-COMP:12910"/>
        <dbReference type="Rhea" id="RHEA-COMP:19908"/>
        <dbReference type="ChEBI" id="CHEBI:13193"/>
        <dbReference type="ChEBI" id="CHEBI:15378"/>
        <dbReference type="ChEBI" id="CHEBI:17499"/>
        <dbReference type="ChEBI" id="CHEBI:29950"/>
        <dbReference type="ChEBI" id="CHEBI:61963"/>
        <dbReference type="ChEBI" id="CHEBI:90618"/>
        <dbReference type="ChEBI" id="CHEBI:232372"/>
        <dbReference type="ChEBI" id="CHEBI:456215"/>
    </reaction>
</comment>
<dbReference type="PANTHER" id="PTHR43209:SF1">
    <property type="entry name" value="TRNA SULFURTRANSFERASE"/>
    <property type="match status" value="1"/>
</dbReference>
<keyword evidence="1 3" id="KW-0547">Nucleotide-binding</keyword>
<dbReference type="EMBL" id="CP019964">
    <property type="protein sequence ID" value="ASI13472.1"/>
    <property type="molecule type" value="Genomic_DNA"/>
</dbReference>
<dbReference type="Gene3D" id="3.40.50.620">
    <property type="entry name" value="HUPs"/>
    <property type="match status" value="1"/>
</dbReference>
<comment type="pathway">
    <text evidence="3">Cofactor biosynthesis; thiamine diphosphate biosynthesis.</text>
</comment>
<evidence type="ECO:0000259" key="4">
    <source>
        <dbReference type="Pfam" id="PF02568"/>
    </source>
</evidence>
<dbReference type="GO" id="GO:0009228">
    <property type="term" value="P:thiamine biosynthetic process"/>
    <property type="evidence" value="ECO:0007669"/>
    <property type="project" value="UniProtKB-KW"/>
</dbReference>
<gene>
    <name evidence="3" type="primary">thiI</name>
    <name evidence="6" type="ORF">Mia14_0133</name>
</gene>
<evidence type="ECO:0000313" key="6">
    <source>
        <dbReference type="EMBL" id="ASI13472.1"/>
    </source>
</evidence>
<keyword evidence="3" id="KW-0963">Cytoplasm</keyword>
<dbReference type="PANTHER" id="PTHR43209">
    <property type="entry name" value="TRNA SULFURTRANSFERASE"/>
    <property type="match status" value="1"/>
</dbReference>
<dbReference type="GO" id="GO:0005829">
    <property type="term" value="C:cytosol"/>
    <property type="evidence" value="ECO:0007669"/>
    <property type="project" value="TreeGrafter"/>
</dbReference>
<comment type="subcellular location">
    <subcellularLocation>
        <location evidence="3">Cytoplasm</location>
    </subcellularLocation>
</comment>
<dbReference type="GeneID" id="33313692"/>
<comment type="similarity">
    <text evidence="3">Belongs to the ThiI family.</text>
</comment>
<organism evidence="6 7">
    <name type="scientific">Candidatus Mancarchaeum acidiphilum</name>
    <dbReference type="NCBI Taxonomy" id="1920749"/>
    <lineage>
        <taxon>Archaea</taxon>
        <taxon>Candidatus Micrarchaeota</taxon>
        <taxon>Candidatus Mancarchaeum</taxon>
    </lineage>
</organism>
<dbReference type="InterPro" id="IPR050102">
    <property type="entry name" value="tRNA_sulfurtransferase_ThiI"/>
</dbReference>
<dbReference type="SUPFAM" id="SSF143437">
    <property type="entry name" value="THUMP domain-like"/>
    <property type="match status" value="1"/>
</dbReference>
<dbReference type="Proteomes" id="UP000197679">
    <property type="component" value="Chromosome"/>
</dbReference>
<dbReference type="InterPro" id="IPR054173">
    <property type="entry name" value="ThiI_fer"/>
</dbReference>
<proteinExistence type="inferred from homology"/>
<dbReference type="InterPro" id="IPR003720">
    <property type="entry name" value="tRNA_STrfase"/>
</dbReference>
<dbReference type="GO" id="GO:0009229">
    <property type="term" value="P:thiamine diphosphate biosynthetic process"/>
    <property type="evidence" value="ECO:0007669"/>
    <property type="project" value="UniProtKB-UniRule"/>
</dbReference>
<keyword evidence="3" id="KW-0808">Transferase</keyword>
<dbReference type="HAMAP" id="MF_00021">
    <property type="entry name" value="ThiI"/>
    <property type="match status" value="1"/>
</dbReference>
<comment type="function">
    <text evidence="3">Catalyzes the ATP-dependent transfer of a sulfur to tRNA to produce 4-thiouridine in position 8 of tRNAs, which functions as a near-UV photosensor. Also catalyzes the transfer of sulfur to the sulfur carrier protein ThiS, forming ThiS-thiocarboxylate. This is a step in the synthesis of thiazole, in the thiamine biosynthesis pathway. The sulfur is donated as persulfide by IscS.</text>
</comment>
<feature type="binding site" evidence="3">
    <location>
        <position position="288"/>
    </location>
    <ligand>
        <name>ATP</name>
        <dbReference type="ChEBI" id="CHEBI:30616"/>
    </ligand>
</feature>
<dbReference type="UniPathway" id="UPA00060"/>
<keyword evidence="3" id="KW-0784">Thiamine biosynthesis</keyword>
<reference evidence="6 7" key="1">
    <citation type="journal article" date="2017" name="Nat. Commun.">
        <title>'ARMAN' archaea depend on association with euryarchaeal host in culture and in situ.</title>
        <authorList>
            <person name="Golyshina O."/>
            <person name="Toshchakov S."/>
            <person name="Makarova K."/>
            <person name="Gavrilov S."/>
            <person name="Korzhenkov A."/>
            <person name="La Cono V."/>
            <person name="Arcadi E."/>
            <person name="Nechitaylo T."/>
            <person name="Ferrer M."/>
            <person name="Kublanov I."/>
            <person name="Wolf Y."/>
            <person name="Yakimov M."/>
            <person name="Golyshin P."/>
            <person name="Slesarev A."/>
            <person name="Kozyavkin S."/>
        </authorList>
    </citation>
    <scope>NUCLEOTIDE SEQUENCE [LARGE SCALE GENOMIC DNA]</scope>
    <source>
        <strain evidence="6 7">Mia14</strain>
    </source>
</reference>
<dbReference type="InterPro" id="IPR049962">
    <property type="entry name" value="THUMP_ThiI"/>
</dbReference>
<feature type="domain" description="Thil AANH" evidence="4">
    <location>
        <begin position="168"/>
        <end position="360"/>
    </location>
</feature>
<sequence length="391" mass="43814">MQEVIVVYFGELWLKGKNRPNFIKMLKDNVLDSISGLKYSRFVPLRDRFLIYIDGSSDTGSILEKLGYVFGISRFIKGVITDNSIDSVLKAALKLCSNEIGPFKISAHRTDKSLEFTSKDIVSAFINQDSIEVSRDSDKILFINPTNIGTFEYLNKEVFKGLGGLPVGMSGKAVILLSGGIDSPVASYYAMKRGLVPIYLHVHAFNDNGKAENSKMGLILETLSKYYSRFRVYYVPAYIFQLSILDVKHSFEIILFKRMLYQMAKKIAKKEGAKVIVTGESLSQVSSQTVSNLISTSHDVNDLLVMRPLIGLDKQDIISKAKEIGTYDQSIIKYKDVCSMHSRDAVTTTRLSYIDELSNSVGMDDISDRSLLKADALDYPIVKLKRSDRLP</sequence>
<dbReference type="CDD" id="cd11716">
    <property type="entry name" value="THUMP_ThiI"/>
    <property type="match status" value="1"/>
</dbReference>
<dbReference type="AlphaFoldDB" id="A0A218NLZ3"/>
<dbReference type="GO" id="GO:0052837">
    <property type="term" value="P:thiazole biosynthetic process"/>
    <property type="evidence" value="ECO:0007669"/>
    <property type="project" value="TreeGrafter"/>
</dbReference>
<name>A0A218NLZ3_9ARCH</name>
<dbReference type="KEGG" id="marh:Mia14_0133"/>
<dbReference type="InterPro" id="IPR014729">
    <property type="entry name" value="Rossmann-like_a/b/a_fold"/>
</dbReference>
<evidence type="ECO:0000256" key="2">
    <source>
        <dbReference type="ARBA" id="ARBA00022840"/>
    </source>
</evidence>
<dbReference type="GO" id="GO:0140741">
    <property type="term" value="F:tRNA-uracil-4 sulfurtransferase activity"/>
    <property type="evidence" value="ECO:0007669"/>
    <property type="project" value="UniProtKB-EC"/>
</dbReference>
<accession>A0A218NLZ3</accession>
<dbReference type="Pfam" id="PF02568">
    <property type="entry name" value="ThiI"/>
    <property type="match status" value="1"/>
</dbReference>
<feature type="binding site" evidence="3">
    <location>
        <position position="279"/>
    </location>
    <ligand>
        <name>ATP</name>
        <dbReference type="ChEBI" id="CHEBI:30616"/>
    </ligand>
</feature>
<dbReference type="Pfam" id="PF22025">
    <property type="entry name" value="ThiI_fer"/>
    <property type="match status" value="1"/>
</dbReference>